<dbReference type="GO" id="GO:0006096">
    <property type="term" value="P:glycolytic process"/>
    <property type="evidence" value="ECO:0007669"/>
    <property type="project" value="InterPro"/>
</dbReference>
<dbReference type="EMBL" id="JAOUSF010000004">
    <property type="protein sequence ID" value="MCU9614406.1"/>
    <property type="molecule type" value="Genomic_DNA"/>
</dbReference>
<dbReference type="GO" id="GO:0008270">
    <property type="term" value="F:zinc ion binding"/>
    <property type="evidence" value="ECO:0007669"/>
    <property type="project" value="InterPro"/>
</dbReference>
<keyword evidence="5" id="KW-0456">Lyase</keyword>
<comment type="pathway">
    <text evidence="1">Carbohydrate metabolism; D-tagatose 6-phosphate degradation; D-glyceraldehyde 3-phosphate and glycerone phosphate from D-tagatose 6-phosphate: step 2/2.</text>
</comment>
<feature type="binding site" evidence="10">
    <location>
        <position position="81"/>
    </location>
    <ligand>
        <name>Zn(2+)</name>
        <dbReference type="ChEBI" id="CHEBI:29105"/>
        <label>1</label>
        <note>catalytic</note>
    </ligand>
</feature>
<dbReference type="SUPFAM" id="SSF51569">
    <property type="entry name" value="Aldolase"/>
    <property type="match status" value="1"/>
</dbReference>
<evidence type="ECO:0000256" key="1">
    <source>
        <dbReference type="ARBA" id="ARBA00005191"/>
    </source>
</evidence>
<proteinExistence type="predicted"/>
<dbReference type="CDD" id="cd00947">
    <property type="entry name" value="TBP_aldolase_IIB"/>
    <property type="match status" value="1"/>
</dbReference>
<dbReference type="AlphaFoldDB" id="A0AAE3IVZ6"/>
<sequence>MVNTKDMLLKAQKEKYAVPAFNIHNLETIQVVVEAAAEMRSPVILAGTPGTFSYAGRDYVQAIVETAAQKYNIPIALHLDHHETFEDIKESIDLGTKSAMIDASHFPFEENIKLVQEVVAYAHANGATVEAELGRLGGQEDDLVVDDKDSFFTDPTAAKEYVERTGIDSLAVAIGTAHGMYKSEPKLDFERLAEIQKLVDIPLVLHGASGISVEDVRRSIELGVCKVNIATELKIPFSNALREFLVENEDANDPRKYMAPAKAAMREVVIEKIKMCKSENRY</sequence>
<dbReference type="EC" id="4.1.2.40" evidence="2"/>
<dbReference type="InterPro" id="IPR050246">
    <property type="entry name" value="Class_II_FBP_aldolase"/>
</dbReference>
<dbReference type="NCBIfam" id="NF009374">
    <property type="entry name" value="PRK12737.1"/>
    <property type="match status" value="1"/>
</dbReference>
<dbReference type="Gene3D" id="3.20.20.70">
    <property type="entry name" value="Aldolase class I"/>
    <property type="match status" value="1"/>
</dbReference>
<name>A0AAE3IVZ6_9BACI</name>
<feature type="binding site" evidence="9">
    <location>
        <begin position="207"/>
        <end position="209"/>
    </location>
    <ligand>
        <name>dihydroxyacetone phosphate</name>
        <dbReference type="ChEBI" id="CHEBI:57642"/>
    </ligand>
</feature>
<dbReference type="GO" id="GO:0004332">
    <property type="term" value="F:fructose-bisphosphate aldolase activity"/>
    <property type="evidence" value="ECO:0007669"/>
    <property type="project" value="InterPro"/>
</dbReference>
<dbReference type="PANTHER" id="PTHR30304">
    <property type="entry name" value="D-TAGATOSE-1,6-BISPHOSPHATE ALDOLASE"/>
    <property type="match status" value="1"/>
</dbReference>
<feature type="binding site" evidence="9">
    <location>
        <begin position="228"/>
        <end position="231"/>
    </location>
    <ligand>
        <name>dihydroxyacetone phosphate</name>
        <dbReference type="ChEBI" id="CHEBI:57642"/>
    </ligand>
</feature>
<keyword evidence="4 10" id="KW-0862">Zinc</keyword>
<comment type="caution">
    <text evidence="11">The sequence shown here is derived from an EMBL/GenBank/DDBJ whole genome shotgun (WGS) entry which is preliminary data.</text>
</comment>
<evidence type="ECO:0000256" key="7">
    <source>
        <dbReference type="ARBA" id="ARBA00032933"/>
    </source>
</evidence>
<evidence type="ECO:0000256" key="8">
    <source>
        <dbReference type="PIRSR" id="PIRSR001359-1"/>
    </source>
</evidence>
<feature type="binding site" evidence="10">
    <location>
        <position position="132"/>
    </location>
    <ligand>
        <name>Zn(2+)</name>
        <dbReference type="ChEBI" id="CHEBI:29105"/>
        <label>2</label>
    </ligand>
</feature>
<evidence type="ECO:0000256" key="6">
    <source>
        <dbReference type="ARBA" id="ARBA00031246"/>
    </source>
</evidence>
<evidence type="ECO:0000256" key="3">
    <source>
        <dbReference type="ARBA" id="ARBA00022723"/>
    </source>
</evidence>
<dbReference type="PIRSF" id="PIRSF001359">
    <property type="entry name" value="F_bP_aldolase_II"/>
    <property type="match status" value="1"/>
</dbReference>
<evidence type="ECO:0000313" key="12">
    <source>
        <dbReference type="Proteomes" id="UP001209318"/>
    </source>
</evidence>
<feature type="binding site" evidence="10">
    <location>
        <position position="178"/>
    </location>
    <ligand>
        <name>Zn(2+)</name>
        <dbReference type="ChEBI" id="CHEBI:29105"/>
        <label>1</label>
        <note>catalytic</note>
    </ligand>
</feature>
<dbReference type="PROSITE" id="PS00602">
    <property type="entry name" value="ALDOLASE_CLASS_II_1"/>
    <property type="match status" value="1"/>
</dbReference>
<accession>A0AAE3IVZ6</accession>
<dbReference type="NCBIfam" id="TIGR01859">
    <property type="entry name" value="fruc_bis_ald"/>
    <property type="match status" value="1"/>
</dbReference>
<keyword evidence="3 10" id="KW-0479">Metal-binding</keyword>
<feature type="binding site" evidence="9">
    <location>
        <position position="179"/>
    </location>
    <ligand>
        <name>dihydroxyacetone phosphate</name>
        <dbReference type="ChEBI" id="CHEBI:57642"/>
    </ligand>
</feature>
<evidence type="ECO:0000256" key="10">
    <source>
        <dbReference type="PIRSR" id="PIRSR001359-3"/>
    </source>
</evidence>
<dbReference type="NCBIfam" id="TIGR01858">
    <property type="entry name" value="tag_bisphos_ald"/>
    <property type="match status" value="1"/>
</dbReference>
<dbReference type="GO" id="GO:0030388">
    <property type="term" value="P:fructose 1,6-bisphosphate metabolic process"/>
    <property type="evidence" value="ECO:0007669"/>
    <property type="project" value="InterPro"/>
</dbReference>
<dbReference type="PROSITE" id="PS00806">
    <property type="entry name" value="ALDOLASE_CLASS_II_2"/>
    <property type="match status" value="1"/>
</dbReference>
<gene>
    <name evidence="11" type="ORF">OEV98_12750</name>
</gene>
<dbReference type="InterPro" id="IPR011289">
    <property type="entry name" value="Fruc_bis_ald_class-2"/>
</dbReference>
<comment type="cofactor">
    <cofactor evidence="10">
        <name>Zn(2+)</name>
        <dbReference type="ChEBI" id="CHEBI:29105"/>
    </cofactor>
    <text evidence="10">Binds 2 Zn(2+) ions per subunit. One is catalytic and the other provides a structural contribution.</text>
</comment>
<dbReference type="GO" id="GO:0009025">
    <property type="term" value="F:tagatose-bisphosphate aldolase activity"/>
    <property type="evidence" value="ECO:0007669"/>
    <property type="project" value="UniProtKB-EC"/>
</dbReference>
<dbReference type="NCBIfam" id="NF006626">
    <property type="entry name" value="PRK09195.1"/>
    <property type="match status" value="1"/>
</dbReference>
<feature type="binding site" evidence="10">
    <location>
        <position position="102"/>
    </location>
    <ligand>
        <name>Zn(2+)</name>
        <dbReference type="ChEBI" id="CHEBI:29105"/>
        <label>2</label>
    </ligand>
</feature>
<dbReference type="PANTHER" id="PTHR30304:SF0">
    <property type="entry name" value="D-TAGATOSE-1,6-BISPHOSPHATE ALDOLASE SUBUNIT GATY-RELATED"/>
    <property type="match status" value="1"/>
</dbReference>
<dbReference type="InterPro" id="IPR011288">
    <property type="entry name" value="TagBP_ald_KbaY/GatY"/>
</dbReference>
<reference evidence="11" key="1">
    <citation type="submission" date="2022-10" db="EMBL/GenBank/DDBJ databases">
        <title>Description of Fervidibacillus gen. nov. in the family Fervidibacillaceae fam. nov. with two species, Fervidibacillus albus sp. nov., and Fervidibacillus halotolerans sp. nov., isolated from tidal flat sediments.</title>
        <authorList>
            <person name="Kwon K.K."/>
            <person name="Yang S.-H."/>
        </authorList>
    </citation>
    <scope>NUCLEOTIDE SEQUENCE</scope>
    <source>
        <strain evidence="11">JCM 19140</strain>
    </source>
</reference>
<dbReference type="InterPro" id="IPR000771">
    <property type="entry name" value="FBA_II"/>
</dbReference>
<dbReference type="Pfam" id="PF01116">
    <property type="entry name" value="F_bP_aldolase"/>
    <property type="match status" value="1"/>
</dbReference>
<evidence type="ECO:0000256" key="4">
    <source>
        <dbReference type="ARBA" id="ARBA00022833"/>
    </source>
</evidence>
<evidence type="ECO:0000313" key="11">
    <source>
        <dbReference type="EMBL" id="MCU9614406.1"/>
    </source>
</evidence>
<evidence type="ECO:0000256" key="5">
    <source>
        <dbReference type="ARBA" id="ARBA00023239"/>
    </source>
</evidence>
<dbReference type="Proteomes" id="UP001209318">
    <property type="component" value="Unassembled WGS sequence"/>
</dbReference>
<keyword evidence="12" id="KW-1185">Reference proteome</keyword>
<dbReference type="InterPro" id="IPR013785">
    <property type="entry name" value="Aldolase_TIM"/>
</dbReference>
<dbReference type="FunFam" id="3.20.20.70:FF:000043">
    <property type="entry name" value="D-tagatose-1,6-bisphosphate aldolase subunit GatY"/>
    <property type="match status" value="1"/>
</dbReference>
<protein>
    <recommendedName>
        <fullName evidence="2">tagatose-bisphosphate aldolase</fullName>
        <ecNumber evidence="2">4.1.2.40</ecNumber>
    </recommendedName>
    <alternativeName>
        <fullName evidence="7">D-tagatose-bisphosphate aldolase class II</fullName>
    </alternativeName>
    <alternativeName>
        <fullName evidence="6">Tagatose-bisphosphate aldolase</fullName>
    </alternativeName>
</protein>
<dbReference type="GO" id="GO:0005829">
    <property type="term" value="C:cytosol"/>
    <property type="evidence" value="ECO:0007669"/>
    <property type="project" value="TreeGrafter"/>
</dbReference>
<evidence type="ECO:0000256" key="2">
    <source>
        <dbReference type="ARBA" id="ARBA00012905"/>
    </source>
</evidence>
<feature type="active site" description="Proton donor" evidence="8">
    <location>
        <position position="80"/>
    </location>
</feature>
<dbReference type="NCBIfam" id="TIGR00167">
    <property type="entry name" value="cbbA"/>
    <property type="match status" value="1"/>
</dbReference>
<evidence type="ECO:0000256" key="9">
    <source>
        <dbReference type="PIRSR" id="PIRSR001359-2"/>
    </source>
</evidence>
<dbReference type="RefSeq" id="WP_263073968.1">
    <property type="nucleotide sequence ID" value="NZ_JAOUSF010000004.1"/>
</dbReference>
<feature type="binding site" evidence="10">
    <location>
        <position position="206"/>
    </location>
    <ligand>
        <name>Zn(2+)</name>
        <dbReference type="ChEBI" id="CHEBI:29105"/>
        <label>1</label>
        <note>catalytic</note>
    </ligand>
</feature>
<organism evidence="11 12">
    <name type="scientific">Perspicuibacillus lycopersici</name>
    <dbReference type="NCBI Taxonomy" id="1325689"/>
    <lineage>
        <taxon>Bacteria</taxon>
        <taxon>Bacillati</taxon>
        <taxon>Bacillota</taxon>
        <taxon>Bacilli</taxon>
        <taxon>Bacillales</taxon>
        <taxon>Bacillaceae</taxon>
        <taxon>Perspicuibacillus</taxon>
    </lineage>
</organism>